<dbReference type="InterPro" id="IPR052723">
    <property type="entry name" value="Acyl-CoA_thioesterase_PaaI"/>
</dbReference>
<dbReference type="RefSeq" id="WP_085751146.1">
    <property type="nucleotide sequence ID" value="NZ_BSPR01000007.1"/>
</dbReference>
<dbReference type="InterPro" id="IPR003736">
    <property type="entry name" value="PAAI_dom"/>
</dbReference>
<feature type="domain" description="Thioesterase" evidence="2">
    <location>
        <begin position="41"/>
        <end position="118"/>
    </location>
</feature>
<dbReference type="Proteomes" id="UP000193427">
    <property type="component" value="Chromosome"/>
</dbReference>
<evidence type="ECO:0000256" key="1">
    <source>
        <dbReference type="ARBA" id="ARBA00022801"/>
    </source>
</evidence>
<evidence type="ECO:0000259" key="2">
    <source>
        <dbReference type="Pfam" id="PF03061"/>
    </source>
</evidence>
<name>A0A1W6L9F8_9BURK</name>
<dbReference type="InterPro" id="IPR006683">
    <property type="entry name" value="Thioestr_dom"/>
</dbReference>
<dbReference type="OrthoDB" id="4717506at2"/>
<dbReference type="PANTHER" id="PTHR42856:SF1">
    <property type="entry name" value="ACYL-COENZYME A THIOESTERASE PAAI"/>
    <property type="match status" value="1"/>
</dbReference>
<dbReference type="AlphaFoldDB" id="A0A1W6L9F8"/>
<dbReference type="SUPFAM" id="SSF54637">
    <property type="entry name" value="Thioesterase/thiol ester dehydrase-isomerase"/>
    <property type="match status" value="1"/>
</dbReference>
<protein>
    <submittedName>
        <fullName evidence="3">Phenylacetic acid degradation protein</fullName>
    </submittedName>
</protein>
<gene>
    <name evidence="3" type="ORF">A4W93_13695</name>
</gene>
<dbReference type="Gene3D" id="3.10.129.10">
    <property type="entry name" value="Hotdog Thioesterase"/>
    <property type="match status" value="1"/>
</dbReference>
<dbReference type="NCBIfam" id="TIGR00369">
    <property type="entry name" value="unchar_dom_1"/>
    <property type="match status" value="1"/>
</dbReference>
<dbReference type="KEGG" id="rgu:A4W93_13695"/>
<reference evidence="3 4" key="1">
    <citation type="submission" date="2016-04" db="EMBL/GenBank/DDBJ databases">
        <title>Complete genome sequence of natural rubber-degrading, novel Gram-negative bacterium, Rhizobacter gummiphilus strain NS21.</title>
        <authorList>
            <person name="Tabata M."/>
            <person name="Kasai D."/>
            <person name="Fukuda M."/>
        </authorList>
    </citation>
    <scope>NUCLEOTIDE SEQUENCE [LARGE SCALE GENOMIC DNA]</scope>
    <source>
        <strain evidence="3 4">NS21</strain>
    </source>
</reference>
<dbReference type="GO" id="GO:0016289">
    <property type="term" value="F:acyl-CoA hydrolase activity"/>
    <property type="evidence" value="ECO:0007669"/>
    <property type="project" value="TreeGrafter"/>
</dbReference>
<organism evidence="3 4">
    <name type="scientific">Piscinibacter gummiphilus</name>
    <dbReference type="NCBI Taxonomy" id="946333"/>
    <lineage>
        <taxon>Bacteria</taxon>
        <taxon>Pseudomonadati</taxon>
        <taxon>Pseudomonadota</taxon>
        <taxon>Betaproteobacteria</taxon>
        <taxon>Burkholderiales</taxon>
        <taxon>Sphaerotilaceae</taxon>
        <taxon>Piscinibacter</taxon>
    </lineage>
</organism>
<sequence>MEFPRQIPFVKTLGFELLKFEGGEAEIAVEVRDELCNSWMVAHGGLTMTLLDVAMAHAARAPQPGSEPTGQGVVTIEMKTSFMRPGLGRMVAKAKLVHGTASLAFCEGSVFDEKGALLAQATGTFKYLNGLPAGGRRIQKPGASD</sequence>
<evidence type="ECO:0000313" key="3">
    <source>
        <dbReference type="EMBL" id="ARN20866.1"/>
    </source>
</evidence>
<dbReference type="Pfam" id="PF03061">
    <property type="entry name" value="4HBT"/>
    <property type="match status" value="1"/>
</dbReference>
<dbReference type="CDD" id="cd03443">
    <property type="entry name" value="PaaI_thioesterase"/>
    <property type="match status" value="1"/>
</dbReference>
<dbReference type="PANTHER" id="PTHR42856">
    <property type="entry name" value="ACYL-COENZYME A THIOESTERASE PAAI"/>
    <property type="match status" value="1"/>
</dbReference>
<dbReference type="STRING" id="946333.A4W93_13695"/>
<dbReference type="InterPro" id="IPR029069">
    <property type="entry name" value="HotDog_dom_sf"/>
</dbReference>
<accession>A0A1W6L9F8</accession>
<dbReference type="EMBL" id="CP015118">
    <property type="protein sequence ID" value="ARN20866.1"/>
    <property type="molecule type" value="Genomic_DNA"/>
</dbReference>
<evidence type="ECO:0000313" key="4">
    <source>
        <dbReference type="Proteomes" id="UP000193427"/>
    </source>
</evidence>
<keyword evidence="1" id="KW-0378">Hydrolase</keyword>
<keyword evidence="4" id="KW-1185">Reference proteome</keyword>
<proteinExistence type="predicted"/>